<evidence type="ECO:0000313" key="3">
    <source>
        <dbReference type="EMBL" id="EKC39784.1"/>
    </source>
</evidence>
<keyword evidence="2" id="KW-0472">Membrane</keyword>
<proteinExistence type="predicted"/>
<dbReference type="EMBL" id="JH818255">
    <property type="protein sequence ID" value="EKC39784.1"/>
    <property type="molecule type" value="Genomic_DNA"/>
</dbReference>
<dbReference type="HOGENOM" id="CLU_1125472_0_0_1"/>
<feature type="transmembrane region" description="Helical" evidence="2">
    <location>
        <begin position="29"/>
        <end position="51"/>
    </location>
</feature>
<dbReference type="InParanoid" id="K1R801"/>
<gene>
    <name evidence="3" type="ORF">CGI_10015829</name>
</gene>
<reference evidence="3" key="1">
    <citation type="journal article" date="2012" name="Nature">
        <title>The oyster genome reveals stress adaptation and complexity of shell formation.</title>
        <authorList>
            <person name="Zhang G."/>
            <person name="Fang X."/>
            <person name="Guo X."/>
            <person name="Li L."/>
            <person name="Luo R."/>
            <person name="Xu F."/>
            <person name="Yang P."/>
            <person name="Zhang L."/>
            <person name="Wang X."/>
            <person name="Qi H."/>
            <person name="Xiong Z."/>
            <person name="Que H."/>
            <person name="Xie Y."/>
            <person name="Holland P.W."/>
            <person name="Paps J."/>
            <person name="Zhu Y."/>
            <person name="Wu F."/>
            <person name="Chen Y."/>
            <person name="Wang J."/>
            <person name="Peng C."/>
            <person name="Meng J."/>
            <person name="Yang L."/>
            <person name="Liu J."/>
            <person name="Wen B."/>
            <person name="Zhang N."/>
            <person name="Huang Z."/>
            <person name="Zhu Q."/>
            <person name="Feng Y."/>
            <person name="Mount A."/>
            <person name="Hedgecock D."/>
            <person name="Xu Z."/>
            <person name="Liu Y."/>
            <person name="Domazet-Loso T."/>
            <person name="Du Y."/>
            <person name="Sun X."/>
            <person name="Zhang S."/>
            <person name="Liu B."/>
            <person name="Cheng P."/>
            <person name="Jiang X."/>
            <person name="Li J."/>
            <person name="Fan D."/>
            <person name="Wang W."/>
            <person name="Fu W."/>
            <person name="Wang T."/>
            <person name="Wang B."/>
            <person name="Zhang J."/>
            <person name="Peng Z."/>
            <person name="Li Y."/>
            <person name="Li N."/>
            <person name="Wang J."/>
            <person name="Chen M."/>
            <person name="He Y."/>
            <person name="Tan F."/>
            <person name="Song X."/>
            <person name="Zheng Q."/>
            <person name="Huang R."/>
            <person name="Yang H."/>
            <person name="Du X."/>
            <person name="Chen L."/>
            <person name="Yang M."/>
            <person name="Gaffney P.M."/>
            <person name="Wang S."/>
            <person name="Luo L."/>
            <person name="She Z."/>
            <person name="Ming Y."/>
            <person name="Huang W."/>
            <person name="Zhang S."/>
            <person name="Huang B."/>
            <person name="Zhang Y."/>
            <person name="Qu T."/>
            <person name="Ni P."/>
            <person name="Miao G."/>
            <person name="Wang J."/>
            <person name="Wang Q."/>
            <person name="Steinberg C.E."/>
            <person name="Wang H."/>
            <person name="Li N."/>
            <person name="Qian L."/>
            <person name="Zhang G."/>
            <person name="Li Y."/>
            <person name="Yang H."/>
            <person name="Liu X."/>
            <person name="Wang J."/>
            <person name="Yin Y."/>
            <person name="Wang J."/>
        </authorList>
    </citation>
    <scope>NUCLEOTIDE SEQUENCE [LARGE SCALE GENOMIC DNA]</scope>
    <source>
        <strain evidence="3">05x7-T-G4-1.051#20</strain>
    </source>
</reference>
<evidence type="ECO:0000256" key="1">
    <source>
        <dbReference type="SAM" id="MobiDB-lite"/>
    </source>
</evidence>
<organism evidence="3">
    <name type="scientific">Magallana gigas</name>
    <name type="common">Pacific oyster</name>
    <name type="synonym">Crassostrea gigas</name>
    <dbReference type="NCBI Taxonomy" id="29159"/>
    <lineage>
        <taxon>Eukaryota</taxon>
        <taxon>Metazoa</taxon>
        <taxon>Spiralia</taxon>
        <taxon>Lophotrochozoa</taxon>
        <taxon>Mollusca</taxon>
        <taxon>Bivalvia</taxon>
        <taxon>Autobranchia</taxon>
        <taxon>Pteriomorphia</taxon>
        <taxon>Ostreida</taxon>
        <taxon>Ostreoidea</taxon>
        <taxon>Ostreidae</taxon>
        <taxon>Magallana</taxon>
    </lineage>
</organism>
<dbReference type="AlphaFoldDB" id="K1R801"/>
<feature type="region of interest" description="Disordered" evidence="1">
    <location>
        <begin position="199"/>
        <end position="218"/>
    </location>
</feature>
<feature type="compositionally biased region" description="Polar residues" evidence="1">
    <location>
        <begin position="207"/>
        <end position="218"/>
    </location>
</feature>
<keyword evidence="2" id="KW-0812">Transmembrane</keyword>
<accession>K1R801</accession>
<sequence>MIVILQTKAITLTHSLQENQDKKLKGGEIAGIVLSLLLLAFVGGFVCAFVVELPDQEYTVTFDNVTYVIRALNPFQRNQNQSTRHLVLDSTISEPPPQYEEVDNQLNNAVCRPHYARQENYYDTADTVKKGLPSDGTETCFKSIHNEKASPPPYEPSGDHKYNIYDVPDVALPPKAEQTYHEIPLPERSFESTGHYSEPVEGATGYETPSTIRENSDQNYMDMDREYREEGEVPAGYNNELYGVSDA</sequence>
<name>K1R801_MAGGI</name>
<evidence type="ECO:0000256" key="2">
    <source>
        <dbReference type="SAM" id="Phobius"/>
    </source>
</evidence>
<protein>
    <submittedName>
        <fullName evidence="3">Uncharacterized protein</fullName>
    </submittedName>
</protein>
<keyword evidence="2" id="KW-1133">Transmembrane helix</keyword>